<feature type="transmembrane region" description="Helical" evidence="1">
    <location>
        <begin position="71"/>
        <end position="87"/>
    </location>
</feature>
<keyword evidence="5" id="KW-1185">Reference proteome</keyword>
<reference evidence="3 5" key="1">
    <citation type="submission" date="2020-08" db="EMBL/GenBank/DDBJ databases">
        <title>Aphidius gifuensis genome sequencing and assembly.</title>
        <authorList>
            <person name="Du Z."/>
        </authorList>
    </citation>
    <scope>NUCLEOTIDE SEQUENCE [LARGE SCALE GENOMIC DNA]</scope>
    <source>
        <strain evidence="3">YNYX2018</strain>
        <tissue evidence="3">Adults</tissue>
    </source>
</reference>
<dbReference type="InterPro" id="IPR027417">
    <property type="entry name" value="P-loop_NTPase"/>
</dbReference>
<dbReference type="GO" id="GO:0005524">
    <property type="term" value="F:ATP binding"/>
    <property type="evidence" value="ECO:0007669"/>
    <property type="project" value="InterPro"/>
</dbReference>
<gene>
    <name evidence="4" type="ORF">HCN44_000868</name>
    <name evidence="3" type="ORF">HCN44_004817</name>
</gene>
<accession>A0A834XS65</accession>
<dbReference type="Gene3D" id="3.40.50.300">
    <property type="entry name" value="P-loop containing nucleotide triphosphate hydrolases"/>
    <property type="match status" value="1"/>
</dbReference>
<keyword evidence="1" id="KW-0812">Transmembrane</keyword>
<evidence type="ECO:0000259" key="2">
    <source>
        <dbReference type="Pfam" id="PF00005"/>
    </source>
</evidence>
<keyword evidence="1" id="KW-1133">Transmembrane helix</keyword>
<feature type="transmembrane region" description="Helical" evidence="1">
    <location>
        <begin position="46"/>
        <end position="65"/>
    </location>
</feature>
<dbReference type="Proteomes" id="UP000639338">
    <property type="component" value="Unassembled WGS sequence"/>
</dbReference>
<feature type="domain" description="ABC transporter" evidence="2">
    <location>
        <begin position="182"/>
        <end position="246"/>
    </location>
</feature>
<dbReference type="PANTHER" id="PTHR24221">
    <property type="entry name" value="ATP-BINDING CASSETTE SUB-FAMILY B"/>
    <property type="match status" value="1"/>
</dbReference>
<dbReference type="Pfam" id="PF00005">
    <property type="entry name" value="ABC_tran"/>
    <property type="match status" value="1"/>
</dbReference>
<sequence length="249" mass="27794">MSSSKGNQYYKSNYMFYLTLTVQLPNLFFNWFDLFFSTGGKIGKRIVWGLVVEAVIFLFTIGMAMDDTKNQTTLFFWITMGSVFLLNTTNGIYQNSVYGMAAKLPGKYTGAITLGSSAFIVAVLNIWIRQCVSHIVNVITKVRQDGKASDGDFMTSIFQQLAIPAFKLARMTKSNNEISSRFGKTVAIVESSGNGKSTIAALLERMYDVTSETIKIDGVDIRTINSSDLRRKLMGYIDQEPILFSTSIM</sequence>
<dbReference type="InterPro" id="IPR039421">
    <property type="entry name" value="Type_1_exporter"/>
</dbReference>
<dbReference type="GO" id="GO:0016020">
    <property type="term" value="C:membrane"/>
    <property type="evidence" value="ECO:0007669"/>
    <property type="project" value="TreeGrafter"/>
</dbReference>
<keyword evidence="1" id="KW-0472">Membrane</keyword>
<evidence type="ECO:0000313" key="4">
    <source>
        <dbReference type="EMBL" id="KAF7996174.1"/>
    </source>
</evidence>
<dbReference type="GO" id="GO:0016887">
    <property type="term" value="F:ATP hydrolysis activity"/>
    <property type="evidence" value="ECO:0007669"/>
    <property type="project" value="InterPro"/>
</dbReference>
<name>A0A834XS65_APHGI</name>
<dbReference type="EMBL" id="JACMRX010000001">
    <property type="protein sequence ID" value="KAF7996174.1"/>
    <property type="molecule type" value="Genomic_DNA"/>
</dbReference>
<proteinExistence type="predicted"/>
<protein>
    <recommendedName>
        <fullName evidence="2">ABC transporter domain-containing protein</fullName>
    </recommendedName>
</protein>
<evidence type="ECO:0000313" key="3">
    <source>
        <dbReference type="EMBL" id="KAF7992473.1"/>
    </source>
</evidence>
<dbReference type="AlphaFoldDB" id="A0A834XS65"/>
<comment type="caution">
    <text evidence="3">The sequence shown here is derived from an EMBL/GenBank/DDBJ whole genome shotgun (WGS) entry which is preliminary data.</text>
</comment>
<evidence type="ECO:0000256" key="1">
    <source>
        <dbReference type="SAM" id="Phobius"/>
    </source>
</evidence>
<dbReference type="EMBL" id="JACMRX010000003">
    <property type="protein sequence ID" value="KAF7992473.1"/>
    <property type="molecule type" value="Genomic_DNA"/>
</dbReference>
<dbReference type="OrthoDB" id="7693165at2759"/>
<organism evidence="3 5">
    <name type="scientific">Aphidius gifuensis</name>
    <name type="common">Parasitoid wasp</name>
    <dbReference type="NCBI Taxonomy" id="684658"/>
    <lineage>
        <taxon>Eukaryota</taxon>
        <taxon>Metazoa</taxon>
        <taxon>Ecdysozoa</taxon>
        <taxon>Arthropoda</taxon>
        <taxon>Hexapoda</taxon>
        <taxon>Insecta</taxon>
        <taxon>Pterygota</taxon>
        <taxon>Neoptera</taxon>
        <taxon>Endopterygota</taxon>
        <taxon>Hymenoptera</taxon>
        <taxon>Apocrita</taxon>
        <taxon>Ichneumonoidea</taxon>
        <taxon>Braconidae</taxon>
        <taxon>Aphidiinae</taxon>
        <taxon>Aphidius</taxon>
    </lineage>
</organism>
<dbReference type="GO" id="GO:0042626">
    <property type="term" value="F:ATPase-coupled transmembrane transporter activity"/>
    <property type="evidence" value="ECO:0007669"/>
    <property type="project" value="TreeGrafter"/>
</dbReference>
<dbReference type="PANTHER" id="PTHR24221:SF503">
    <property type="entry name" value="MITOCHONDRIAL POTASSIUM CHANNEL ATP-BINDING SUBUNIT"/>
    <property type="match status" value="1"/>
</dbReference>
<dbReference type="InterPro" id="IPR003439">
    <property type="entry name" value="ABC_transporter-like_ATP-bd"/>
</dbReference>
<dbReference type="SUPFAM" id="SSF52540">
    <property type="entry name" value="P-loop containing nucleoside triphosphate hydrolases"/>
    <property type="match status" value="1"/>
</dbReference>
<feature type="transmembrane region" description="Helical" evidence="1">
    <location>
        <begin position="14"/>
        <end position="34"/>
    </location>
</feature>
<feature type="transmembrane region" description="Helical" evidence="1">
    <location>
        <begin position="108"/>
        <end position="128"/>
    </location>
</feature>
<evidence type="ECO:0000313" key="5">
    <source>
        <dbReference type="Proteomes" id="UP000639338"/>
    </source>
</evidence>